<dbReference type="GO" id="GO:0008360">
    <property type="term" value="P:regulation of cell shape"/>
    <property type="evidence" value="ECO:0007669"/>
    <property type="project" value="UniProtKB-UniRule"/>
</dbReference>
<dbReference type="NCBIfam" id="TIGR01826">
    <property type="entry name" value="CofD_related"/>
    <property type="match status" value="1"/>
</dbReference>
<dbReference type="Proteomes" id="UP000177960">
    <property type="component" value="Unassembled WGS sequence"/>
</dbReference>
<comment type="caution">
    <text evidence="3">The sequence shown here is derived from an EMBL/GenBank/DDBJ whole genome shotgun (WGS) entry which is preliminary data.</text>
</comment>
<proteinExistence type="inferred from homology"/>
<name>A0A1G1ZGG8_9BACT</name>
<keyword evidence="1 2" id="KW-0963">Cytoplasm</keyword>
<accession>A0A1G1ZGG8</accession>
<dbReference type="Pfam" id="PF01933">
    <property type="entry name" value="CofD"/>
    <property type="match status" value="1"/>
</dbReference>
<dbReference type="PANTHER" id="PTHR30135:SF3">
    <property type="entry name" value="GLUCONEOGENESIS FACTOR-RELATED"/>
    <property type="match status" value="1"/>
</dbReference>
<comment type="similarity">
    <text evidence="2">Belongs to the gluconeogenesis factor family.</text>
</comment>
<dbReference type="InterPro" id="IPR010119">
    <property type="entry name" value="Gluconeogen_factor"/>
</dbReference>
<dbReference type="PANTHER" id="PTHR30135">
    <property type="entry name" value="UNCHARACTERIZED PROTEIN YVCK-RELATED"/>
    <property type="match status" value="1"/>
</dbReference>
<sequence length="322" mass="35368">MASKKKINKKIVVIGGGTGVYTVLTALKPHFDNLTAIVTMADDGGSTGILREEFGILPPGDIRRALIALSASDNKMLSNLFSYRFQEGVGLTGHNFGNLMITALERLTNDFERAVEETGKILMIRGRVVPVTLNHTKLMAELEDGQIIKGETNIDIPQHDGRLKVKRVWLKPLVEINISAEKEILSAAAIIIGPGDLYTSLIPNLLVKGVKSALQKSKAKKIYFTNLMTKHGETNNFRASDFAGTISDYLGSGILDYVLINGNKPSPNRLVPYIKERADFVEPNLADFPKGGPTLIKTDLLRPRGLIRHDSEKIAKIIKMIL</sequence>
<evidence type="ECO:0000256" key="2">
    <source>
        <dbReference type="HAMAP-Rule" id="MF_00973"/>
    </source>
</evidence>
<reference evidence="3 4" key="1">
    <citation type="journal article" date="2016" name="Nat. Commun.">
        <title>Thousands of microbial genomes shed light on interconnected biogeochemical processes in an aquifer system.</title>
        <authorList>
            <person name="Anantharaman K."/>
            <person name="Brown C.T."/>
            <person name="Hug L.A."/>
            <person name="Sharon I."/>
            <person name="Castelle C.J."/>
            <person name="Probst A.J."/>
            <person name="Thomas B.C."/>
            <person name="Singh A."/>
            <person name="Wilkins M.J."/>
            <person name="Karaoz U."/>
            <person name="Brodie E.L."/>
            <person name="Williams K.H."/>
            <person name="Hubbard S.S."/>
            <person name="Banfield J.F."/>
        </authorList>
    </citation>
    <scope>NUCLEOTIDE SEQUENCE [LARGE SCALE GENOMIC DNA]</scope>
</reference>
<organism evidence="3 4">
    <name type="scientific">Candidatus Harrisonbacteria bacterium RIFCSPHIGHO2_02_FULL_42_16</name>
    <dbReference type="NCBI Taxonomy" id="1798404"/>
    <lineage>
        <taxon>Bacteria</taxon>
        <taxon>Candidatus Harrisoniibacteriota</taxon>
    </lineage>
</organism>
<dbReference type="Gene3D" id="3.40.50.10680">
    <property type="entry name" value="CofD-like domains"/>
    <property type="match status" value="1"/>
</dbReference>
<dbReference type="HAMAP" id="MF_00973">
    <property type="entry name" value="Gluconeogen_factor"/>
    <property type="match status" value="1"/>
</dbReference>
<dbReference type="InterPro" id="IPR002882">
    <property type="entry name" value="CofD"/>
</dbReference>
<dbReference type="GO" id="GO:0005737">
    <property type="term" value="C:cytoplasm"/>
    <property type="evidence" value="ECO:0007669"/>
    <property type="project" value="UniProtKB-SubCell"/>
</dbReference>
<comment type="subcellular location">
    <subcellularLocation>
        <location evidence="2">Cytoplasm</location>
    </subcellularLocation>
</comment>
<dbReference type="AlphaFoldDB" id="A0A1G1ZGG8"/>
<dbReference type="CDD" id="cd07187">
    <property type="entry name" value="YvcK_like"/>
    <property type="match status" value="1"/>
</dbReference>
<gene>
    <name evidence="3" type="ORF">A3B92_03075</name>
</gene>
<dbReference type="EMBL" id="MHJG01000020">
    <property type="protein sequence ID" value="OGY63611.1"/>
    <property type="molecule type" value="Genomic_DNA"/>
</dbReference>
<dbReference type="InterPro" id="IPR038136">
    <property type="entry name" value="CofD-like_dom_sf"/>
</dbReference>
<evidence type="ECO:0000313" key="4">
    <source>
        <dbReference type="Proteomes" id="UP000177960"/>
    </source>
</evidence>
<comment type="function">
    <text evidence="2">Required for morphogenesis under gluconeogenic growth conditions.</text>
</comment>
<evidence type="ECO:0000256" key="1">
    <source>
        <dbReference type="ARBA" id="ARBA00022490"/>
    </source>
</evidence>
<protein>
    <recommendedName>
        <fullName evidence="2">Putative gluconeogenesis factor</fullName>
    </recommendedName>
</protein>
<dbReference type="SUPFAM" id="SSF142338">
    <property type="entry name" value="CofD-like"/>
    <property type="match status" value="1"/>
</dbReference>
<dbReference type="GO" id="GO:0043743">
    <property type="term" value="F:LPPG:FO 2-phospho-L-lactate transferase activity"/>
    <property type="evidence" value="ECO:0007669"/>
    <property type="project" value="InterPro"/>
</dbReference>
<evidence type="ECO:0000313" key="3">
    <source>
        <dbReference type="EMBL" id="OGY63611.1"/>
    </source>
</evidence>
<dbReference type="STRING" id="1798404.A3B92_03075"/>